<reference evidence="2 3" key="1">
    <citation type="submission" date="2020-05" db="EMBL/GenBank/DDBJ databases">
        <title>Genome sequences of pea root nodulating Rhizobium spp.</title>
        <authorList>
            <person name="Rahi P."/>
        </authorList>
    </citation>
    <scope>NUCLEOTIDE SEQUENCE [LARGE SCALE GENOMIC DNA]</scope>
    <source>
        <strain evidence="3">JKLM 12A2</strain>
        <plasmid evidence="2 3">pPR12A202</plasmid>
    </source>
</reference>
<dbReference type="RefSeq" id="WP_138389737.1">
    <property type="nucleotide sequence ID" value="NZ_CP054023.1"/>
</dbReference>
<dbReference type="Proteomes" id="UP000305673">
    <property type="component" value="Plasmid pPR12A202"/>
</dbReference>
<evidence type="ECO:0000313" key="2">
    <source>
        <dbReference type="EMBL" id="QKK20969.1"/>
    </source>
</evidence>
<gene>
    <name evidence="2" type="ORF">FFM53_031590</name>
</gene>
<organism evidence="2 3">
    <name type="scientific">Rhizobium indicum</name>
    <dbReference type="NCBI Taxonomy" id="2583231"/>
    <lineage>
        <taxon>Bacteria</taxon>
        <taxon>Pseudomonadati</taxon>
        <taxon>Pseudomonadota</taxon>
        <taxon>Alphaproteobacteria</taxon>
        <taxon>Hyphomicrobiales</taxon>
        <taxon>Rhizobiaceae</taxon>
        <taxon>Rhizobium/Agrobacterium group</taxon>
        <taxon>Rhizobium</taxon>
    </lineage>
</organism>
<evidence type="ECO:0000313" key="3">
    <source>
        <dbReference type="Proteomes" id="UP000305673"/>
    </source>
</evidence>
<feature type="region of interest" description="Disordered" evidence="1">
    <location>
        <begin position="128"/>
        <end position="149"/>
    </location>
</feature>
<protein>
    <submittedName>
        <fullName evidence="2">Uncharacterized protein</fullName>
    </submittedName>
</protein>
<name>A0ABX6PQK9_9HYPH</name>
<sequence length="149" mass="16460">MTYFVEVTVGKCSVFSIYDLAGGFCEDSEGKKIKDLELPSGKTFDIDVDEGEKGDPGQIKVTGTLDGDTDETVRLYEIRKSDGEITFPNEGVVYSTHGSDSSHKTTVEMIRENPKFDDFVSAVGNRFNTLGSQEKYPREEDNSGHQDGK</sequence>
<accession>A0ABX6PQK9</accession>
<geneLocation type="plasmid" evidence="2 3">
    <name>pPR12A202</name>
</geneLocation>
<keyword evidence="2" id="KW-0614">Plasmid</keyword>
<keyword evidence="3" id="KW-1185">Reference proteome</keyword>
<feature type="region of interest" description="Disordered" evidence="1">
    <location>
        <begin position="45"/>
        <end position="65"/>
    </location>
</feature>
<dbReference type="EMBL" id="CP054023">
    <property type="protein sequence ID" value="QKK20969.1"/>
    <property type="molecule type" value="Genomic_DNA"/>
</dbReference>
<evidence type="ECO:0000256" key="1">
    <source>
        <dbReference type="SAM" id="MobiDB-lite"/>
    </source>
</evidence>
<feature type="compositionally biased region" description="Basic and acidic residues" evidence="1">
    <location>
        <begin position="135"/>
        <end position="149"/>
    </location>
</feature>
<proteinExistence type="predicted"/>